<name>A0AAN5I4W3_9BILA</name>
<evidence type="ECO:0000256" key="1">
    <source>
        <dbReference type="ARBA" id="ARBA00023157"/>
    </source>
</evidence>
<reference evidence="5" key="1">
    <citation type="submission" date="2022-10" db="EMBL/GenBank/DDBJ databases">
        <title>Genome assembly of Pristionchus species.</title>
        <authorList>
            <person name="Yoshida K."/>
            <person name="Sommer R.J."/>
        </authorList>
    </citation>
    <scope>NUCLEOTIDE SEQUENCE [LARGE SCALE GENOMIC DNA]</scope>
    <source>
        <strain evidence="5">RS5460</strain>
    </source>
</reference>
<comment type="caution">
    <text evidence="2">Lacks conserved residue(s) required for the propagation of feature annotation.</text>
</comment>
<accession>A0AAN5I4W3</accession>
<dbReference type="InterPro" id="IPR000859">
    <property type="entry name" value="CUB_dom"/>
</dbReference>
<sequence>IACVKPQGASSEPVCTGEDYDEGTVFTSPGYPYSASTACDYFLSAPTGKKVQLEVLNLEANSCCDSLVIYDGYMGGSVIEKVTGSMANQTFVTKTSNIMRVSWQPNGGVNVKGVAVSNLII</sequence>
<evidence type="ECO:0000256" key="2">
    <source>
        <dbReference type="PROSITE-ProRule" id="PRU00059"/>
    </source>
</evidence>
<dbReference type="Proteomes" id="UP001328107">
    <property type="component" value="Unassembled WGS sequence"/>
</dbReference>
<proteinExistence type="predicted"/>
<keyword evidence="5" id="KW-1185">Reference proteome</keyword>
<evidence type="ECO:0000313" key="4">
    <source>
        <dbReference type="EMBL" id="GMR51525.1"/>
    </source>
</evidence>
<evidence type="ECO:0000259" key="3">
    <source>
        <dbReference type="PROSITE" id="PS01180"/>
    </source>
</evidence>
<feature type="domain" description="CUB" evidence="3">
    <location>
        <begin position="15"/>
        <end position="121"/>
    </location>
</feature>
<feature type="non-terminal residue" evidence="4">
    <location>
        <position position="121"/>
    </location>
</feature>
<dbReference type="AlphaFoldDB" id="A0AAN5I4W3"/>
<dbReference type="PANTHER" id="PTHR22991">
    <property type="entry name" value="PROTEIN CBG13490"/>
    <property type="match status" value="1"/>
</dbReference>
<dbReference type="Pfam" id="PF00431">
    <property type="entry name" value="CUB"/>
    <property type="match status" value="1"/>
</dbReference>
<dbReference type="CDD" id="cd00041">
    <property type="entry name" value="CUB"/>
    <property type="match status" value="1"/>
</dbReference>
<comment type="caution">
    <text evidence="4">The sequence shown here is derived from an EMBL/GenBank/DDBJ whole genome shotgun (WGS) entry which is preliminary data.</text>
</comment>
<dbReference type="PROSITE" id="PS01180">
    <property type="entry name" value="CUB"/>
    <property type="match status" value="1"/>
</dbReference>
<dbReference type="Gene3D" id="2.60.120.290">
    <property type="entry name" value="Spermadhesin, CUB domain"/>
    <property type="match status" value="1"/>
</dbReference>
<dbReference type="SUPFAM" id="SSF49854">
    <property type="entry name" value="Spermadhesin, CUB domain"/>
    <property type="match status" value="1"/>
</dbReference>
<gene>
    <name evidence="4" type="ORF">PMAYCL1PPCAC_21720</name>
</gene>
<organism evidence="4 5">
    <name type="scientific">Pristionchus mayeri</name>
    <dbReference type="NCBI Taxonomy" id="1317129"/>
    <lineage>
        <taxon>Eukaryota</taxon>
        <taxon>Metazoa</taxon>
        <taxon>Ecdysozoa</taxon>
        <taxon>Nematoda</taxon>
        <taxon>Chromadorea</taxon>
        <taxon>Rhabditida</taxon>
        <taxon>Rhabditina</taxon>
        <taxon>Diplogasteromorpha</taxon>
        <taxon>Diplogasteroidea</taxon>
        <taxon>Neodiplogasteridae</taxon>
        <taxon>Pristionchus</taxon>
    </lineage>
</organism>
<evidence type="ECO:0000313" key="5">
    <source>
        <dbReference type="Proteomes" id="UP001328107"/>
    </source>
</evidence>
<feature type="non-terminal residue" evidence="4">
    <location>
        <position position="1"/>
    </location>
</feature>
<dbReference type="SMART" id="SM00042">
    <property type="entry name" value="CUB"/>
    <property type="match status" value="1"/>
</dbReference>
<dbReference type="EMBL" id="BTRK01000005">
    <property type="protein sequence ID" value="GMR51525.1"/>
    <property type="molecule type" value="Genomic_DNA"/>
</dbReference>
<dbReference type="InterPro" id="IPR050976">
    <property type="entry name" value="Snaclec"/>
</dbReference>
<keyword evidence="1" id="KW-1015">Disulfide bond</keyword>
<protein>
    <recommendedName>
        <fullName evidence="3">CUB domain-containing protein</fullName>
    </recommendedName>
</protein>
<dbReference type="PANTHER" id="PTHR22991:SF40">
    <property type="entry name" value="PROTEIN CBG13490"/>
    <property type="match status" value="1"/>
</dbReference>
<dbReference type="InterPro" id="IPR035914">
    <property type="entry name" value="Sperma_CUB_dom_sf"/>
</dbReference>